<dbReference type="SUPFAM" id="SSF48371">
    <property type="entry name" value="ARM repeat"/>
    <property type="match status" value="1"/>
</dbReference>
<organism evidence="3 4">
    <name type="scientific">Synchytrium microbalum</name>
    <dbReference type="NCBI Taxonomy" id="1806994"/>
    <lineage>
        <taxon>Eukaryota</taxon>
        <taxon>Fungi</taxon>
        <taxon>Fungi incertae sedis</taxon>
        <taxon>Chytridiomycota</taxon>
        <taxon>Chytridiomycota incertae sedis</taxon>
        <taxon>Chytridiomycetes</taxon>
        <taxon>Synchytriales</taxon>
        <taxon>Synchytriaceae</taxon>
        <taxon>Synchytrium</taxon>
    </lineage>
</organism>
<dbReference type="RefSeq" id="XP_031022766.1">
    <property type="nucleotide sequence ID" value="XM_031171265.1"/>
</dbReference>
<dbReference type="EMBL" id="QEAO01000047">
    <property type="protein sequence ID" value="TPX31307.1"/>
    <property type="molecule type" value="Genomic_DNA"/>
</dbReference>
<dbReference type="InterPro" id="IPR052107">
    <property type="entry name" value="HEAT6"/>
</dbReference>
<dbReference type="InterPro" id="IPR011989">
    <property type="entry name" value="ARM-like"/>
</dbReference>
<name>A0A507BPP8_9FUNG</name>
<sequence>MNLQGSFHALVDELCSNGASNRSDLDVLDDLNRVAYPINDRDWKNGDVSKLVKWIQKYRPEPQALKFCNILFKLYSRQPRKAVNLGESVVVSAFTIFVLDTLKKVSDLEKIDVLRALGTLLFENGPSLQDSLQRQVVDALIPLATHSDTGSTSSGLPAPSASAEIRRTALVCLGHLCVKLGPKAPFYDEIATNALRALQLVLTESSSAVASAVEPLVTLLCMVALATESQSAIQSATTARNPRTVPVTTSDSEMSDSEFGSTRTSKNPGRLEMNALQCLHTAIKQSPKLFHSSWSRLLPDGPETSSAVTLCSIARHHPQSRVRLAVYQVVGALFDGAKQYLSIADVSSANKSFTSLAERLGRQLTGTYFQLLSAIPQEPDMVVLVHLLKALSVLIRNTTFKNLPSDLPLWILSLMYPRAQDGSDTTTQVAALEVITVLVESGFKTSSMDALSKQKTGFSLSCILDLFESESLPARIAAFDCVAAFAKNDIVTMNEFWDEIILKISKNINDENPTLRAASYKVFEQYLQAGSSSSAPDEDDIQVQTSSESTLIPSPRYTQVLNTYVIPGFADASYVVRSLCCDCVSHIPSDVFNVMTVPERYGLVTIVLGMMNGEEDVNVRIAACRTAGVFVTFPILQQDALFMMDVAMTLKPNVSDQGVGVRSKASWALANMTDALVSTRISNTDLSEVLTDSVLVDLIETALLAARDNDKCRSNGVRALGNLIRISNESFLNRECERKVKDVVNALIKNMTSGAMKTRWNSCHAVANMFSNPSLPSEGAAWIRPLIEALMQAVSSCKNFKVRINAASALASPMSITKYGGVEMVTRVAEVLNAAVRDIDAGETTFGEYRYREQLLTQINATSQHLSELAAREGDQRLRGVLNELWCSM</sequence>
<evidence type="ECO:0000313" key="3">
    <source>
        <dbReference type="EMBL" id="TPX31307.1"/>
    </source>
</evidence>
<dbReference type="GeneID" id="42006562"/>
<protein>
    <recommendedName>
        <fullName evidence="2">DUF4042 domain-containing protein</fullName>
    </recommendedName>
</protein>
<accession>A0A507BPP8</accession>
<feature type="domain" description="DUF4042" evidence="2">
    <location>
        <begin position="273"/>
        <end position="441"/>
    </location>
</feature>
<dbReference type="InterPro" id="IPR016024">
    <property type="entry name" value="ARM-type_fold"/>
</dbReference>
<dbReference type="OrthoDB" id="422637at2759"/>
<dbReference type="InterPro" id="IPR025283">
    <property type="entry name" value="DUF4042"/>
</dbReference>
<dbReference type="Proteomes" id="UP000319731">
    <property type="component" value="Unassembled WGS sequence"/>
</dbReference>
<keyword evidence="4" id="KW-1185">Reference proteome</keyword>
<proteinExistence type="predicted"/>
<feature type="region of interest" description="Disordered" evidence="1">
    <location>
        <begin position="236"/>
        <end position="266"/>
    </location>
</feature>
<evidence type="ECO:0000256" key="1">
    <source>
        <dbReference type="SAM" id="MobiDB-lite"/>
    </source>
</evidence>
<dbReference type="PANTHER" id="PTHR13366">
    <property type="entry name" value="MALARIA ANTIGEN-RELATED"/>
    <property type="match status" value="1"/>
</dbReference>
<dbReference type="PANTHER" id="PTHR13366:SF0">
    <property type="entry name" value="HEAT REPEAT-CONTAINING PROTEIN 6"/>
    <property type="match status" value="1"/>
</dbReference>
<dbReference type="AlphaFoldDB" id="A0A507BPP8"/>
<dbReference type="Pfam" id="PF13251">
    <property type="entry name" value="DUF4042"/>
    <property type="match status" value="1"/>
</dbReference>
<evidence type="ECO:0000313" key="4">
    <source>
        <dbReference type="Proteomes" id="UP000319731"/>
    </source>
</evidence>
<comment type="caution">
    <text evidence="3">The sequence shown here is derived from an EMBL/GenBank/DDBJ whole genome shotgun (WGS) entry which is preliminary data.</text>
</comment>
<gene>
    <name evidence="3" type="ORF">SmJEL517_g05339</name>
</gene>
<evidence type="ECO:0000259" key="2">
    <source>
        <dbReference type="Pfam" id="PF13251"/>
    </source>
</evidence>
<dbReference type="Gene3D" id="1.25.10.10">
    <property type="entry name" value="Leucine-rich Repeat Variant"/>
    <property type="match status" value="3"/>
</dbReference>
<reference evidence="3 4" key="1">
    <citation type="journal article" date="2019" name="Sci. Rep.">
        <title>Comparative genomics of chytrid fungi reveal insights into the obligate biotrophic and pathogenic lifestyle of Synchytrium endobioticum.</title>
        <authorList>
            <person name="van de Vossenberg B.T.L.H."/>
            <person name="Warris S."/>
            <person name="Nguyen H.D.T."/>
            <person name="van Gent-Pelzer M.P.E."/>
            <person name="Joly D.L."/>
            <person name="van de Geest H.C."/>
            <person name="Bonants P.J.M."/>
            <person name="Smith D.S."/>
            <person name="Levesque C.A."/>
            <person name="van der Lee T.A.J."/>
        </authorList>
    </citation>
    <scope>NUCLEOTIDE SEQUENCE [LARGE SCALE GENOMIC DNA]</scope>
    <source>
        <strain evidence="3 4">JEL517</strain>
    </source>
</reference>